<dbReference type="AlphaFoldDB" id="A0A4R7UDI4"/>
<feature type="domain" description="RNA-binding S4" evidence="7">
    <location>
        <begin position="10"/>
        <end position="67"/>
    </location>
</feature>
<dbReference type="Gene3D" id="3.30.2350.10">
    <property type="entry name" value="Pseudouridine synthase"/>
    <property type="match status" value="1"/>
</dbReference>
<comment type="caution">
    <text evidence="8">The sequence shown here is derived from an EMBL/GenBank/DDBJ whole genome shotgun (WGS) entry which is preliminary data.</text>
</comment>
<dbReference type="Pfam" id="PF01479">
    <property type="entry name" value="S4"/>
    <property type="match status" value="1"/>
</dbReference>
<name>A0A4R7UDI4_9BACT</name>
<dbReference type="Proteomes" id="UP000295757">
    <property type="component" value="Unassembled WGS sequence"/>
</dbReference>
<dbReference type="InterPro" id="IPR050188">
    <property type="entry name" value="RluA_PseudoU_synthase"/>
</dbReference>
<keyword evidence="3 6" id="KW-0413">Isomerase</keyword>
<dbReference type="GO" id="GO:0120159">
    <property type="term" value="F:rRNA pseudouridine synthase activity"/>
    <property type="evidence" value="ECO:0007669"/>
    <property type="project" value="UniProtKB-ARBA"/>
</dbReference>
<evidence type="ECO:0000256" key="2">
    <source>
        <dbReference type="ARBA" id="ARBA00010876"/>
    </source>
</evidence>
<dbReference type="GO" id="GO:0003723">
    <property type="term" value="F:RNA binding"/>
    <property type="evidence" value="ECO:0007669"/>
    <property type="project" value="UniProtKB-KW"/>
</dbReference>
<comment type="catalytic activity">
    <reaction evidence="1 6">
        <text>a uridine in RNA = a pseudouridine in RNA</text>
        <dbReference type="Rhea" id="RHEA:48348"/>
        <dbReference type="Rhea" id="RHEA-COMP:12068"/>
        <dbReference type="Rhea" id="RHEA-COMP:12069"/>
        <dbReference type="ChEBI" id="CHEBI:65314"/>
        <dbReference type="ChEBI" id="CHEBI:65315"/>
    </reaction>
</comment>
<dbReference type="RefSeq" id="WP_134110837.1">
    <property type="nucleotide sequence ID" value="NZ_SOCN01000001.1"/>
</dbReference>
<proteinExistence type="inferred from homology"/>
<dbReference type="PANTHER" id="PTHR21600:SF44">
    <property type="entry name" value="RIBOSOMAL LARGE SUBUNIT PSEUDOURIDINE SYNTHASE D"/>
    <property type="match status" value="1"/>
</dbReference>
<evidence type="ECO:0000256" key="1">
    <source>
        <dbReference type="ARBA" id="ARBA00000073"/>
    </source>
</evidence>
<dbReference type="InterPro" id="IPR020103">
    <property type="entry name" value="PsdUridine_synth_cat_dom_sf"/>
</dbReference>
<gene>
    <name evidence="8" type="ORF">BCF59_0472</name>
</gene>
<evidence type="ECO:0000256" key="4">
    <source>
        <dbReference type="PIRSR" id="PIRSR606225-1"/>
    </source>
</evidence>
<evidence type="ECO:0000256" key="3">
    <source>
        <dbReference type="ARBA" id="ARBA00023235"/>
    </source>
</evidence>
<evidence type="ECO:0000256" key="5">
    <source>
        <dbReference type="PROSITE-ProRule" id="PRU00182"/>
    </source>
</evidence>
<dbReference type="CDD" id="cd02869">
    <property type="entry name" value="PseudoU_synth_RluA_like"/>
    <property type="match status" value="1"/>
</dbReference>
<dbReference type="InterPro" id="IPR006225">
    <property type="entry name" value="PsdUridine_synth_RluC/D"/>
</dbReference>
<dbReference type="InterPro" id="IPR002942">
    <property type="entry name" value="S4_RNA-bd"/>
</dbReference>
<evidence type="ECO:0000313" key="8">
    <source>
        <dbReference type="EMBL" id="TDV24499.1"/>
    </source>
</evidence>
<evidence type="ECO:0000256" key="6">
    <source>
        <dbReference type="RuleBase" id="RU362028"/>
    </source>
</evidence>
<dbReference type="InterPro" id="IPR006145">
    <property type="entry name" value="PsdUridine_synth_RsuA/RluA"/>
</dbReference>
<dbReference type="GO" id="GO:0000455">
    <property type="term" value="P:enzyme-directed rRNA pseudouridine synthesis"/>
    <property type="evidence" value="ECO:0007669"/>
    <property type="project" value="TreeGrafter"/>
</dbReference>
<accession>A0A4R7UDI4</accession>
<dbReference type="SUPFAM" id="SSF55120">
    <property type="entry name" value="Pseudouridine synthase"/>
    <property type="match status" value="1"/>
</dbReference>
<dbReference type="PROSITE" id="PS50889">
    <property type="entry name" value="S4"/>
    <property type="match status" value="1"/>
</dbReference>
<dbReference type="SUPFAM" id="SSF55174">
    <property type="entry name" value="Alpha-L RNA-binding motif"/>
    <property type="match status" value="1"/>
</dbReference>
<organism evidence="8 9">
    <name type="scientific">Mycoplasmopsis mustelae</name>
    <dbReference type="NCBI Taxonomy" id="171289"/>
    <lineage>
        <taxon>Bacteria</taxon>
        <taxon>Bacillati</taxon>
        <taxon>Mycoplasmatota</taxon>
        <taxon>Mycoplasmoidales</taxon>
        <taxon>Metamycoplasmataceae</taxon>
        <taxon>Mycoplasmopsis</taxon>
    </lineage>
</organism>
<dbReference type="InterPro" id="IPR006224">
    <property type="entry name" value="PsdUridine_synth_RluA-like_CS"/>
</dbReference>
<dbReference type="PANTHER" id="PTHR21600">
    <property type="entry name" value="MITOCHONDRIAL RNA PSEUDOURIDINE SYNTHASE"/>
    <property type="match status" value="1"/>
</dbReference>
<comment type="similarity">
    <text evidence="2 6">Belongs to the pseudouridine synthase RluA family.</text>
</comment>
<dbReference type="OrthoDB" id="9807829at2"/>
<comment type="function">
    <text evidence="6">Responsible for synthesis of pseudouridine from uracil.</text>
</comment>
<keyword evidence="9" id="KW-1185">Reference proteome</keyword>
<dbReference type="EMBL" id="SOCN01000001">
    <property type="protein sequence ID" value="TDV24499.1"/>
    <property type="molecule type" value="Genomic_DNA"/>
</dbReference>
<sequence>MIYLIVEYQERIDKYIANNSEISRNDIKELIDQRVVYVDGVLVNKSKFMVREGQHIKILKVLDKTLHVEPEEMQLDIVYDDEYLSVINKPSGLVVHPSPGHISGTLVNGLLYHFKNNLSDKNGLLRPGIVHRIDKDTSGLLIIAKNNQIHQLLSEKFVTHQINRKYLAICDGIIENKKMLLNLPIGRSNIDRQKMTITNINSKPAITHINLLKTFYIDSMPKSLVQCELETGRTHQIRVHLKYIGNPVYGDPVYGKAIDDNGQRLHAYKLEFEHPITKQYLEFYSKPGDKFRVAEFNFEKFIQEHETKGNND</sequence>
<dbReference type="NCBIfam" id="TIGR00005">
    <property type="entry name" value="rluA_subfam"/>
    <property type="match status" value="1"/>
</dbReference>
<dbReference type="PROSITE" id="PS01129">
    <property type="entry name" value="PSI_RLU"/>
    <property type="match status" value="1"/>
</dbReference>
<dbReference type="CDD" id="cd00165">
    <property type="entry name" value="S4"/>
    <property type="match status" value="1"/>
</dbReference>
<protein>
    <recommendedName>
        <fullName evidence="6">Pseudouridine synthase</fullName>
        <ecNumber evidence="6">5.4.99.-</ecNumber>
    </recommendedName>
</protein>
<feature type="active site" evidence="4">
    <location>
        <position position="134"/>
    </location>
</feature>
<evidence type="ECO:0000259" key="7">
    <source>
        <dbReference type="SMART" id="SM00363"/>
    </source>
</evidence>
<dbReference type="SMART" id="SM00363">
    <property type="entry name" value="S4"/>
    <property type="match status" value="1"/>
</dbReference>
<reference evidence="8 9" key="1">
    <citation type="submission" date="2019-03" db="EMBL/GenBank/DDBJ databases">
        <title>Genomic Encyclopedia of Archaeal and Bacterial Type Strains, Phase II (KMG-II): from individual species to whole genera.</title>
        <authorList>
            <person name="Goeker M."/>
        </authorList>
    </citation>
    <scope>NUCLEOTIDE SEQUENCE [LARGE SCALE GENOMIC DNA]</scope>
    <source>
        <strain evidence="8 9">ATCC 35214</strain>
    </source>
</reference>
<dbReference type="Gene3D" id="3.10.290.10">
    <property type="entry name" value="RNA-binding S4 domain"/>
    <property type="match status" value="1"/>
</dbReference>
<dbReference type="EC" id="5.4.99.-" evidence="6"/>
<evidence type="ECO:0000313" key="9">
    <source>
        <dbReference type="Proteomes" id="UP000295757"/>
    </source>
</evidence>
<keyword evidence="5" id="KW-0694">RNA-binding</keyword>
<dbReference type="Pfam" id="PF00849">
    <property type="entry name" value="PseudoU_synth_2"/>
    <property type="match status" value="1"/>
</dbReference>
<dbReference type="InterPro" id="IPR036986">
    <property type="entry name" value="S4_RNA-bd_sf"/>
</dbReference>